<gene>
    <name evidence="2" type="primary">LOC115622538</name>
</gene>
<keyword evidence="1" id="KW-1185">Reference proteome</keyword>
<evidence type="ECO:0000313" key="2">
    <source>
        <dbReference type="RefSeq" id="XP_030372361.1"/>
    </source>
</evidence>
<dbReference type="GO" id="GO:0005509">
    <property type="term" value="F:calcium ion binding"/>
    <property type="evidence" value="ECO:0007669"/>
    <property type="project" value="InterPro"/>
</dbReference>
<proteinExistence type="predicted"/>
<dbReference type="Pfam" id="PF02757">
    <property type="entry name" value="YLP"/>
    <property type="match status" value="18"/>
</dbReference>
<accession>A0A6J2T613</accession>
<dbReference type="InterPro" id="IPR004019">
    <property type="entry name" value="YLP_motif"/>
</dbReference>
<dbReference type="GeneID" id="115622538"/>
<protein>
    <submittedName>
        <fullName evidence="2">Proline-rich extensin-like protein EPR1</fullName>
    </submittedName>
</protein>
<dbReference type="InterPro" id="IPR043375">
    <property type="entry name" value="FSCB"/>
</dbReference>
<dbReference type="AlphaFoldDB" id="A0A6J2T613"/>
<dbReference type="SMART" id="SM00713">
    <property type="entry name" value="GYR"/>
    <property type="match status" value="10"/>
</dbReference>
<name>A0A6J2T613_DROLE</name>
<dbReference type="Proteomes" id="UP000504634">
    <property type="component" value="Unplaced"/>
</dbReference>
<dbReference type="GO" id="GO:0033234">
    <property type="term" value="P:negative regulation of protein sumoylation"/>
    <property type="evidence" value="ECO:0007669"/>
    <property type="project" value="InterPro"/>
</dbReference>
<sequence length="727" mass="80476">MAEAIATTICENERSVSKLLLVAFAVIAAVAADVSHLPSNEYLPPVQEAAPVQVAAPVNEYLPPVQAAPIQAAPVEVAPAHELADDGYRYKTHRRVVYRRHRRDVNELPSNEYLPPVQEYAQVAAPSNEYLAPAAETVLADDGYRYKTQRRTVIRRHRRDVSHLPSNEYLPPVQESVAVAAPSNEYLPPVQAAPIQAAPIQAAPIQAAPIQAAPIQISAPVEAAPAHVLADDGYRYKTHRRVVYRRHRRDVNELPSNEYLPPVQEYSEVAAPSNEYLAPAAETVLADDGYRYKTQRRVVIRRHRRDVSHLPSNEYLPPVQESVAVAAPSNEYLAPVQTAPIQAAPIQAAPIQISAPVEVAPAHELADDGYRYKTHRRVVYRRHRRDVNELPSNEYLPPVQEYAQVAAPSNEYLAPAAETVLADDGYRYKTQRRTVIRRHRRDVSHLPSNEYLPPVQESVAVAAPSNEYLPPVQAAPIQAAPIQAAPIQAAPIQISAPVEAAPAHVLADDGYRYKTHRRVVYRRHRRDVNELPSNEYLPPVQEYSEVAVPSNEYLAPQQSAVLADDGYRYKTQRRVVLRRHAADVSHLPSNQYLPPNRHVGAASAPAASYAAPSYSTAASDVAPAHTFSANDGYRYKSRRRVVLRRHRRGAPSSDYLPPFQGAASAPSSEYLPPAASAPAPSYEAAPVADYSADSYDSAASAPAATYSANDGYRYKTQRRRVIRRRKY</sequence>
<evidence type="ECO:0000313" key="1">
    <source>
        <dbReference type="Proteomes" id="UP000504634"/>
    </source>
</evidence>
<dbReference type="PANTHER" id="PTHR36135">
    <property type="entry name" value="FIBROUS SHEATH CABYR-BINDING PROTEIN"/>
    <property type="match status" value="1"/>
</dbReference>
<organism evidence="1 2">
    <name type="scientific">Drosophila lebanonensis</name>
    <name type="common">Fruit fly</name>
    <name type="synonym">Scaptodrosophila lebanonensis</name>
    <dbReference type="NCBI Taxonomy" id="7225"/>
    <lineage>
        <taxon>Eukaryota</taxon>
        <taxon>Metazoa</taxon>
        <taxon>Ecdysozoa</taxon>
        <taxon>Arthropoda</taxon>
        <taxon>Hexapoda</taxon>
        <taxon>Insecta</taxon>
        <taxon>Pterygota</taxon>
        <taxon>Neoptera</taxon>
        <taxon>Endopterygota</taxon>
        <taxon>Diptera</taxon>
        <taxon>Brachycera</taxon>
        <taxon>Muscomorpha</taxon>
        <taxon>Ephydroidea</taxon>
        <taxon>Drosophilidae</taxon>
        <taxon>Scaptodrosophila</taxon>
    </lineage>
</organism>
<dbReference type="InterPro" id="IPR004011">
    <property type="entry name" value="Gyr_motif"/>
</dbReference>
<dbReference type="PANTHER" id="PTHR36135:SF1">
    <property type="entry name" value="FIBROUS SHEATH CABYR-BINDING PROTEIN"/>
    <property type="match status" value="1"/>
</dbReference>
<reference evidence="2" key="1">
    <citation type="submission" date="2025-08" db="UniProtKB">
        <authorList>
            <consortium name="RefSeq"/>
        </authorList>
    </citation>
    <scope>IDENTIFICATION</scope>
    <source>
        <strain evidence="2">11010-0011.00</strain>
        <tissue evidence="2">Whole body</tissue>
    </source>
</reference>
<dbReference type="RefSeq" id="XP_030372361.1">
    <property type="nucleotide sequence ID" value="XM_030516501.1"/>
</dbReference>
<dbReference type="Pfam" id="PF02756">
    <property type="entry name" value="GYR"/>
    <property type="match status" value="6"/>
</dbReference>
<dbReference type="OrthoDB" id="8013723at2759"/>